<accession>F1Z6D5</accession>
<proteinExistence type="predicted"/>
<sequence length="59" mass="6571">MVHRLGHTVEKICFRLTLCLRHLGTSGIMGTPESRCRLCRSASLRPIKNTHSIGHSDDA</sequence>
<comment type="caution">
    <text evidence="1">The sequence shown here is derived from an EMBL/GenBank/DDBJ whole genome shotgun (WGS) entry which is preliminary data.</text>
</comment>
<dbReference type="EMBL" id="AEWJ01000024">
    <property type="protein sequence ID" value="EGD59918.1"/>
    <property type="molecule type" value="Genomic_DNA"/>
</dbReference>
<organism evidence="1 2">
    <name type="scientific">Novosphingobium nitrogenifigens DSM 19370</name>
    <dbReference type="NCBI Taxonomy" id="983920"/>
    <lineage>
        <taxon>Bacteria</taxon>
        <taxon>Pseudomonadati</taxon>
        <taxon>Pseudomonadota</taxon>
        <taxon>Alphaproteobacteria</taxon>
        <taxon>Sphingomonadales</taxon>
        <taxon>Sphingomonadaceae</taxon>
        <taxon>Novosphingobium</taxon>
    </lineage>
</organism>
<dbReference type="Proteomes" id="UP000004728">
    <property type="component" value="Unassembled WGS sequence"/>
</dbReference>
<dbReference type="STRING" id="983920.Y88_2358"/>
<keyword evidence="2" id="KW-1185">Reference proteome</keyword>
<reference evidence="1 2" key="1">
    <citation type="journal article" date="2012" name="J. Bacteriol.">
        <title>Draft Genome Sequence of Novosphingobium nitrogenifigens Y88T.</title>
        <authorList>
            <person name="Strabala T.J."/>
            <person name="Macdonald L."/>
            <person name="Liu V."/>
            <person name="Smit A.M."/>
        </authorList>
    </citation>
    <scope>NUCLEOTIDE SEQUENCE [LARGE SCALE GENOMIC DNA]</scope>
    <source>
        <strain evidence="1 2">DSM 19370</strain>
    </source>
</reference>
<gene>
    <name evidence="1" type="ORF">Y88_2358</name>
</gene>
<dbReference type="AlphaFoldDB" id="F1Z6D5"/>
<name>F1Z6D5_9SPHN</name>
<dbReference type="InParanoid" id="F1Z6D5"/>
<dbReference type="HOGENOM" id="CLU_2956010_0_0_5"/>
<evidence type="ECO:0000313" key="2">
    <source>
        <dbReference type="Proteomes" id="UP000004728"/>
    </source>
</evidence>
<protein>
    <submittedName>
        <fullName evidence="1">Uncharacterized protein</fullName>
    </submittedName>
</protein>
<evidence type="ECO:0000313" key="1">
    <source>
        <dbReference type="EMBL" id="EGD59918.1"/>
    </source>
</evidence>